<accession>A0A9Q3D3P8</accession>
<comment type="caution">
    <text evidence="1">The sequence shown here is derived from an EMBL/GenBank/DDBJ whole genome shotgun (WGS) entry which is preliminary data.</text>
</comment>
<dbReference type="EMBL" id="AVOT02012229">
    <property type="protein sequence ID" value="MBW0493783.1"/>
    <property type="molecule type" value="Genomic_DNA"/>
</dbReference>
<keyword evidence="2" id="KW-1185">Reference proteome</keyword>
<sequence>MYGIELCNNRDRYFTFGENKIQKSAFLPYKGQIKVRKVSPVNFELEKFKSEQSNEAEISLHLTDKQENSCSTLSYDHREAFASDKELLQGIIGHNVDNILDIERSYPPLIRRPAYPESLK</sequence>
<name>A0A9Q3D3P8_9BASI</name>
<protein>
    <submittedName>
        <fullName evidence="1">Uncharacterized protein</fullName>
    </submittedName>
</protein>
<gene>
    <name evidence="1" type="ORF">O181_033498</name>
</gene>
<dbReference type="AlphaFoldDB" id="A0A9Q3D3P8"/>
<dbReference type="Proteomes" id="UP000765509">
    <property type="component" value="Unassembled WGS sequence"/>
</dbReference>
<reference evidence="1" key="1">
    <citation type="submission" date="2021-03" db="EMBL/GenBank/DDBJ databases">
        <title>Draft genome sequence of rust myrtle Austropuccinia psidii MF-1, a brazilian biotype.</title>
        <authorList>
            <person name="Quecine M.C."/>
            <person name="Pachon D.M.R."/>
            <person name="Bonatelli M.L."/>
            <person name="Correr F.H."/>
            <person name="Franceschini L.M."/>
            <person name="Leite T.F."/>
            <person name="Margarido G.R.A."/>
            <person name="Almeida C.A."/>
            <person name="Ferrarezi J.A."/>
            <person name="Labate C.A."/>
        </authorList>
    </citation>
    <scope>NUCLEOTIDE SEQUENCE</scope>
    <source>
        <strain evidence="1">MF-1</strain>
    </source>
</reference>
<evidence type="ECO:0000313" key="1">
    <source>
        <dbReference type="EMBL" id="MBW0493783.1"/>
    </source>
</evidence>
<organism evidence="1 2">
    <name type="scientific">Austropuccinia psidii MF-1</name>
    <dbReference type="NCBI Taxonomy" id="1389203"/>
    <lineage>
        <taxon>Eukaryota</taxon>
        <taxon>Fungi</taxon>
        <taxon>Dikarya</taxon>
        <taxon>Basidiomycota</taxon>
        <taxon>Pucciniomycotina</taxon>
        <taxon>Pucciniomycetes</taxon>
        <taxon>Pucciniales</taxon>
        <taxon>Sphaerophragmiaceae</taxon>
        <taxon>Austropuccinia</taxon>
    </lineage>
</organism>
<proteinExistence type="predicted"/>
<evidence type="ECO:0000313" key="2">
    <source>
        <dbReference type="Proteomes" id="UP000765509"/>
    </source>
</evidence>